<protein>
    <submittedName>
        <fullName evidence="1">Uncharacterized protein</fullName>
    </submittedName>
</protein>
<comment type="caution">
    <text evidence="1">The sequence shown here is derived from an EMBL/GenBank/DDBJ whole genome shotgun (WGS) entry which is preliminary data.</text>
</comment>
<sequence length="104" mass="11770">MFWSTQSRSPFGFHEIAILQVLTSANHSESSWACHTTQWQNSINVLLKGRELRNESLRVQNEVNVNEVVLLNPTVQLTVSFVVPWETNGESVLKEACQTRTSAL</sequence>
<proteinExistence type="predicted"/>
<evidence type="ECO:0000313" key="1">
    <source>
        <dbReference type="EMBL" id="GEU85676.1"/>
    </source>
</evidence>
<gene>
    <name evidence="1" type="ORF">Tci_057654</name>
</gene>
<dbReference type="AlphaFoldDB" id="A0A6L2NHH6"/>
<organism evidence="1">
    <name type="scientific">Tanacetum cinerariifolium</name>
    <name type="common">Dalmatian daisy</name>
    <name type="synonym">Chrysanthemum cinerariifolium</name>
    <dbReference type="NCBI Taxonomy" id="118510"/>
    <lineage>
        <taxon>Eukaryota</taxon>
        <taxon>Viridiplantae</taxon>
        <taxon>Streptophyta</taxon>
        <taxon>Embryophyta</taxon>
        <taxon>Tracheophyta</taxon>
        <taxon>Spermatophyta</taxon>
        <taxon>Magnoliopsida</taxon>
        <taxon>eudicotyledons</taxon>
        <taxon>Gunneridae</taxon>
        <taxon>Pentapetalae</taxon>
        <taxon>asterids</taxon>
        <taxon>campanulids</taxon>
        <taxon>Asterales</taxon>
        <taxon>Asteraceae</taxon>
        <taxon>Asteroideae</taxon>
        <taxon>Anthemideae</taxon>
        <taxon>Anthemidinae</taxon>
        <taxon>Tanacetum</taxon>
    </lineage>
</organism>
<accession>A0A6L2NHH6</accession>
<dbReference type="EMBL" id="BKCJ010009157">
    <property type="protein sequence ID" value="GEU85676.1"/>
    <property type="molecule type" value="Genomic_DNA"/>
</dbReference>
<reference evidence="1" key="1">
    <citation type="journal article" date="2019" name="Sci. Rep.">
        <title>Draft genome of Tanacetum cinerariifolium, the natural source of mosquito coil.</title>
        <authorList>
            <person name="Yamashiro T."/>
            <person name="Shiraishi A."/>
            <person name="Satake H."/>
            <person name="Nakayama K."/>
        </authorList>
    </citation>
    <scope>NUCLEOTIDE SEQUENCE</scope>
</reference>
<name>A0A6L2NHH6_TANCI</name>